<dbReference type="STRING" id="505345.QV06_00520"/>
<evidence type="ECO:0000313" key="2">
    <source>
        <dbReference type="Proteomes" id="UP000092626"/>
    </source>
</evidence>
<accession>A0A1A7PVZ9</accession>
<comment type="caution">
    <text evidence="1">The sequence shown here is derived from an EMBL/GenBank/DDBJ whole genome shotgun (WGS) entry which is preliminary data.</text>
</comment>
<dbReference type="AlphaFoldDB" id="A0A1A7PVZ9"/>
<gene>
    <name evidence="1" type="ORF">QV06_00520</name>
</gene>
<evidence type="ECO:0000313" key="1">
    <source>
        <dbReference type="EMBL" id="OBX05921.1"/>
    </source>
</evidence>
<dbReference type="Proteomes" id="UP000092626">
    <property type="component" value="Unassembled WGS sequence"/>
</dbReference>
<proteinExistence type="predicted"/>
<organism evidence="1 2">
    <name type="scientific">Gallibacterium genomosp. 3</name>
    <dbReference type="NCBI Taxonomy" id="505345"/>
    <lineage>
        <taxon>Bacteria</taxon>
        <taxon>Pseudomonadati</taxon>
        <taxon>Pseudomonadota</taxon>
        <taxon>Gammaproteobacteria</taxon>
        <taxon>Pasteurellales</taxon>
        <taxon>Pasteurellaceae</taxon>
        <taxon>Gallibacterium</taxon>
    </lineage>
</organism>
<protein>
    <submittedName>
        <fullName evidence="1">Uncharacterized protein</fullName>
    </submittedName>
</protein>
<dbReference type="EMBL" id="JTJR01000002">
    <property type="protein sequence ID" value="OBX05921.1"/>
    <property type="molecule type" value="Genomic_DNA"/>
</dbReference>
<reference evidence="1 2" key="1">
    <citation type="submission" date="2014-11" db="EMBL/GenBank/DDBJ databases">
        <title>Pan-genome of Gallibacterium spp.</title>
        <authorList>
            <person name="Kudirkiene E."/>
            <person name="Bojesen A.M."/>
        </authorList>
    </citation>
    <scope>NUCLEOTIDE SEQUENCE [LARGE SCALE GENOMIC DNA]</scope>
    <source>
        <strain evidence="1 2">59/S3/89</strain>
    </source>
</reference>
<name>A0A1A7PVZ9_9PAST</name>
<sequence length="99" mass="10892">MCNQTQIRGRAVSGIFQLVKGENGKYRLSITLSDFSELALDKSTKAFQANLAVLEDFATLVHQEPYLIDNVHLHIRKVPSGAVSAGRSLYLSTSQQQNG</sequence>
<dbReference type="RefSeq" id="WP_065236466.1">
    <property type="nucleotide sequence ID" value="NZ_JTJR01000002.1"/>
</dbReference>